<reference evidence="2" key="1">
    <citation type="journal article" date="2016" name="Nat. Biotechnol.">
        <title>Sequencing wild and cultivated cassava and related species reveals extensive interspecific hybridization and genetic diversity.</title>
        <authorList>
            <person name="Bredeson J.V."/>
            <person name="Lyons J.B."/>
            <person name="Prochnik S.E."/>
            <person name="Wu G.A."/>
            <person name="Ha C.M."/>
            <person name="Edsinger-Gonzales E."/>
            <person name="Grimwood J."/>
            <person name="Schmutz J."/>
            <person name="Rabbi I.Y."/>
            <person name="Egesi C."/>
            <person name="Nauluvula P."/>
            <person name="Lebot V."/>
            <person name="Ndunguru J."/>
            <person name="Mkamilo G."/>
            <person name="Bart R.S."/>
            <person name="Setter T.L."/>
            <person name="Gleadow R.M."/>
            <person name="Kulakow P."/>
            <person name="Ferguson M.E."/>
            <person name="Rounsley S."/>
            <person name="Rokhsar D.S."/>
        </authorList>
    </citation>
    <scope>NUCLEOTIDE SEQUENCE [LARGE SCALE GENOMIC DNA]</scope>
    <source>
        <strain evidence="2">cv. AM560-2</strain>
    </source>
</reference>
<comment type="caution">
    <text evidence="1">The sequence shown here is derived from an EMBL/GenBank/DDBJ whole genome shotgun (WGS) entry which is preliminary data.</text>
</comment>
<keyword evidence="2" id="KW-1185">Reference proteome</keyword>
<gene>
    <name evidence="1" type="ORF">MANES_12G025250v8</name>
</gene>
<organism evidence="1 2">
    <name type="scientific">Manihot esculenta</name>
    <name type="common">Cassava</name>
    <name type="synonym">Jatropha manihot</name>
    <dbReference type="NCBI Taxonomy" id="3983"/>
    <lineage>
        <taxon>Eukaryota</taxon>
        <taxon>Viridiplantae</taxon>
        <taxon>Streptophyta</taxon>
        <taxon>Embryophyta</taxon>
        <taxon>Tracheophyta</taxon>
        <taxon>Spermatophyta</taxon>
        <taxon>Magnoliopsida</taxon>
        <taxon>eudicotyledons</taxon>
        <taxon>Gunneridae</taxon>
        <taxon>Pentapetalae</taxon>
        <taxon>rosids</taxon>
        <taxon>fabids</taxon>
        <taxon>Malpighiales</taxon>
        <taxon>Euphorbiaceae</taxon>
        <taxon>Crotonoideae</taxon>
        <taxon>Manihoteae</taxon>
        <taxon>Manihot</taxon>
    </lineage>
</organism>
<dbReference type="Proteomes" id="UP000091857">
    <property type="component" value="Chromosome 12"/>
</dbReference>
<name>A0ACB7GN48_MANES</name>
<dbReference type="EMBL" id="CM004398">
    <property type="protein sequence ID" value="KAG8641707.1"/>
    <property type="molecule type" value="Genomic_DNA"/>
</dbReference>
<proteinExistence type="predicted"/>
<accession>A0ACB7GN48</accession>
<evidence type="ECO:0000313" key="2">
    <source>
        <dbReference type="Proteomes" id="UP000091857"/>
    </source>
</evidence>
<protein>
    <submittedName>
        <fullName evidence="1">Uncharacterized protein</fullName>
    </submittedName>
</protein>
<evidence type="ECO:0000313" key="1">
    <source>
        <dbReference type="EMBL" id="KAG8641707.1"/>
    </source>
</evidence>
<sequence>MEGLADSTNEDTALIDCGCSAICFGCTYKVNWIQTGRGLIGRHCTCTCNCPPNSFFSNPIKPSPSTPQTPVTPSIPQVPTIPSTPTPQIPSTPSIPHVPSTPSTPQIPSTPSTPQIPTTPSAPQVPTTPSVSFTMSPTCAVASVNLGLCWARASVGTAFHNNELAAGCCNLFTEWGQGCFGGDDEIPRIVSYWVPPALVQYCATHH</sequence>